<sequence>MRITPGDFESPEVRSLISDHLQEMRATSPACSVHALDLTKMRDPRLSFWTVWAHSDADERLAGCGALKDLDGEGEIKTMRTVPVMRGRGVARLMLEHIISQARARNFSRVSLETGSQDFFSPARSLYYAHGFTECPPFGDYTEDPNSVFMTLAL</sequence>
<evidence type="ECO:0000313" key="5">
    <source>
        <dbReference type="Proteomes" id="UP000310458"/>
    </source>
</evidence>
<reference evidence="4 5" key="1">
    <citation type="submission" date="2019-05" db="EMBL/GenBank/DDBJ databases">
        <title>Nesterenkonia sp. GY074 isolated from the Southern Atlantic Ocean.</title>
        <authorList>
            <person name="Zhang G."/>
        </authorList>
    </citation>
    <scope>NUCLEOTIDE SEQUENCE [LARGE SCALE GENOMIC DNA]</scope>
    <source>
        <strain evidence="4 5">GY074</strain>
    </source>
</reference>
<keyword evidence="1 4" id="KW-0808">Transferase</keyword>
<protein>
    <submittedName>
        <fullName evidence="4">GNAT family N-acetyltransferase</fullName>
    </submittedName>
</protein>
<evidence type="ECO:0000256" key="1">
    <source>
        <dbReference type="ARBA" id="ARBA00022679"/>
    </source>
</evidence>
<keyword evidence="5" id="KW-1185">Reference proteome</keyword>
<evidence type="ECO:0000259" key="3">
    <source>
        <dbReference type="PROSITE" id="PS51186"/>
    </source>
</evidence>
<dbReference type="PANTHER" id="PTHR43877:SF5">
    <property type="entry name" value="BLL8307 PROTEIN"/>
    <property type="match status" value="1"/>
</dbReference>
<name>A0A5R9BB24_9MICC</name>
<dbReference type="InterPro" id="IPR016181">
    <property type="entry name" value="Acyl_CoA_acyltransferase"/>
</dbReference>
<accession>A0A5R9BB24</accession>
<dbReference type="OrthoDB" id="9803233at2"/>
<dbReference type="Gene3D" id="3.40.630.30">
    <property type="match status" value="1"/>
</dbReference>
<dbReference type="AlphaFoldDB" id="A0A5R9BB24"/>
<keyword evidence="2" id="KW-0012">Acyltransferase</keyword>
<dbReference type="CDD" id="cd04301">
    <property type="entry name" value="NAT_SF"/>
    <property type="match status" value="1"/>
</dbReference>
<dbReference type="Proteomes" id="UP000310458">
    <property type="component" value="Unassembled WGS sequence"/>
</dbReference>
<comment type="caution">
    <text evidence="4">The sequence shown here is derived from an EMBL/GenBank/DDBJ whole genome shotgun (WGS) entry which is preliminary data.</text>
</comment>
<dbReference type="RefSeq" id="WP_138252912.1">
    <property type="nucleotide sequence ID" value="NZ_VAVZ01000017.1"/>
</dbReference>
<dbReference type="GO" id="GO:0016747">
    <property type="term" value="F:acyltransferase activity, transferring groups other than amino-acyl groups"/>
    <property type="evidence" value="ECO:0007669"/>
    <property type="project" value="InterPro"/>
</dbReference>
<dbReference type="InterPro" id="IPR000182">
    <property type="entry name" value="GNAT_dom"/>
</dbReference>
<evidence type="ECO:0000256" key="2">
    <source>
        <dbReference type="ARBA" id="ARBA00023315"/>
    </source>
</evidence>
<feature type="domain" description="N-acetyltransferase" evidence="3">
    <location>
        <begin position="11"/>
        <end position="154"/>
    </location>
</feature>
<organism evidence="4 5">
    <name type="scientific">Nesterenkonia salmonea</name>
    <dbReference type="NCBI Taxonomy" id="1804987"/>
    <lineage>
        <taxon>Bacteria</taxon>
        <taxon>Bacillati</taxon>
        <taxon>Actinomycetota</taxon>
        <taxon>Actinomycetes</taxon>
        <taxon>Micrococcales</taxon>
        <taxon>Micrococcaceae</taxon>
        <taxon>Nesterenkonia</taxon>
    </lineage>
</organism>
<dbReference type="PROSITE" id="PS51186">
    <property type="entry name" value="GNAT"/>
    <property type="match status" value="1"/>
</dbReference>
<proteinExistence type="predicted"/>
<evidence type="ECO:0000313" key="4">
    <source>
        <dbReference type="EMBL" id="TLP97431.1"/>
    </source>
</evidence>
<dbReference type="PANTHER" id="PTHR43877">
    <property type="entry name" value="AMINOALKYLPHOSPHONATE N-ACETYLTRANSFERASE-RELATED-RELATED"/>
    <property type="match status" value="1"/>
</dbReference>
<gene>
    <name evidence="4" type="ORF">FEF26_07450</name>
</gene>
<dbReference type="Pfam" id="PF00583">
    <property type="entry name" value="Acetyltransf_1"/>
    <property type="match status" value="1"/>
</dbReference>
<dbReference type="SUPFAM" id="SSF55729">
    <property type="entry name" value="Acyl-CoA N-acyltransferases (Nat)"/>
    <property type="match status" value="1"/>
</dbReference>
<dbReference type="InterPro" id="IPR050832">
    <property type="entry name" value="Bact_Acetyltransf"/>
</dbReference>
<dbReference type="EMBL" id="VAVZ01000017">
    <property type="protein sequence ID" value="TLP97431.1"/>
    <property type="molecule type" value="Genomic_DNA"/>
</dbReference>